<proteinExistence type="predicted"/>
<feature type="region of interest" description="Disordered" evidence="1">
    <location>
        <begin position="30"/>
        <end position="53"/>
    </location>
</feature>
<dbReference type="OrthoDB" id="8122238at2759"/>
<evidence type="ECO:0000313" key="3">
    <source>
        <dbReference type="Proteomes" id="UP000499080"/>
    </source>
</evidence>
<name>A0A4Y2DC36_ARAVE</name>
<feature type="compositionally biased region" description="Polar residues" evidence="1">
    <location>
        <begin position="33"/>
        <end position="52"/>
    </location>
</feature>
<reference evidence="2 3" key="1">
    <citation type="journal article" date="2019" name="Sci. Rep.">
        <title>Orb-weaving spider Araneus ventricosus genome elucidates the spidroin gene catalogue.</title>
        <authorList>
            <person name="Kono N."/>
            <person name="Nakamura H."/>
            <person name="Ohtoshi R."/>
            <person name="Moran D.A.P."/>
            <person name="Shinohara A."/>
            <person name="Yoshida Y."/>
            <person name="Fujiwara M."/>
            <person name="Mori M."/>
            <person name="Tomita M."/>
            <person name="Arakawa K."/>
        </authorList>
    </citation>
    <scope>NUCLEOTIDE SEQUENCE [LARGE SCALE GENOMIC DNA]</scope>
</reference>
<dbReference type="AlphaFoldDB" id="A0A4Y2DC36"/>
<protein>
    <submittedName>
        <fullName evidence="2">Uncharacterized protein</fullName>
    </submittedName>
</protein>
<evidence type="ECO:0000256" key="1">
    <source>
        <dbReference type="SAM" id="MobiDB-lite"/>
    </source>
</evidence>
<keyword evidence="3" id="KW-1185">Reference proteome</keyword>
<comment type="caution">
    <text evidence="2">The sequence shown here is derived from an EMBL/GenBank/DDBJ whole genome shotgun (WGS) entry which is preliminary data.</text>
</comment>
<organism evidence="2 3">
    <name type="scientific">Araneus ventricosus</name>
    <name type="common">Orbweaver spider</name>
    <name type="synonym">Epeira ventricosa</name>
    <dbReference type="NCBI Taxonomy" id="182803"/>
    <lineage>
        <taxon>Eukaryota</taxon>
        <taxon>Metazoa</taxon>
        <taxon>Ecdysozoa</taxon>
        <taxon>Arthropoda</taxon>
        <taxon>Chelicerata</taxon>
        <taxon>Arachnida</taxon>
        <taxon>Araneae</taxon>
        <taxon>Araneomorphae</taxon>
        <taxon>Entelegynae</taxon>
        <taxon>Araneoidea</taxon>
        <taxon>Araneidae</taxon>
        <taxon>Araneus</taxon>
    </lineage>
</organism>
<sequence length="297" mass="33522">MQKANSFIENLSKNIFPEYNMRKPTDKYAISDEASTSRNPKGSNTQPKSNPNIDDLLKKINKISLDQDLTDFLARNLQDLSKFFASKSKDIKAAVRDGIIESCVFPIVNKIAERETTLMAMIYGLKSRHIDADLKIYQAKVRECECTIESLKAKLLIAYTYLNDVKKDLKETSGVLVETAMEIRSILDNPKPSYTEIRQSRPAPLAVTPLVSKRDSHVVLLRPKKTSTSEENKKIIENALICRNFATRITKIAKVSQGGLIIEAPTDADLQALETEINCIPNLEASNHYTPNRQRHR</sequence>
<accession>A0A4Y2DC36</accession>
<dbReference type="Proteomes" id="UP000499080">
    <property type="component" value="Unassembled WGS sequence"/>
</dbReference>
<evidence type="ECO:0000313" key="2">
    <source>
        <dbReference type="EMBL" id="GBM13115.1"/>
    </source>
</evidence>
<dbReference type="EMBL" id="BGPR01088891">
    <property type="protein sequence ID" value="GBM13115.1"/>
    <property type="molecule type" value="Genomic_DNA"/>
</dbReference>
<gene>
    <name evidence="2" type="ORF">AVEN_233364_1</name>
</gene>